<reference evidence="3 4" key="1">
    <citation type="submission" date="2023-03" db="EMBL/GenBank/DDBJ databases">
        <title>Novosphingobium cyanobacteriorum sp. nov., isolated from a eutrophic reservoir during the Microcystis bloom period.</title>
        <authorList>
            <person name="Kang M."/>
            <person name="Le V."/>
            <person name="Ko S.-R."/>
            <person name="Lee S.-A."/>
            <person name="Ahn C.-Y."/>
        </authorList>
    </citation>
    <scope>NUCLEOTIDE SEQUENCE [LARGE SCALE GENOMIC DNA]</scope>
    <source>
        <strain evidence="3 4">HBC54</strain>
    </source>
</reference>
<organism evidence="3 4">
    <name type="scientific">Novosphingobium cyanobacteriorum</name>
    <dbReference type="NCBI Taxonomy" id="3024215"/>
    <lineage>
        <taxon>Bacteria</taxon>
        <taxon>Pseudomonadati</taxon>
        <taxon>Pseudomonadota</taxon>
        <taxon>Alphaproteobacteria</taxon>
        <taxon>Sphingomonadales</taxon>
        <taxon>Sphingomonadaceae</taxon>
        <taxon>Novosphingobium</taxon>
    </lineage>
</organism>
<proteinExistence type="predicted"/>
<keyword evidence="4" id="KW-1185">Reference proteome</keyword>
<evidence type="ECO:0000313" key="3">
    <source>
        <dbReference type="EMBL" id="MDF8335835.1"/>
    </source>
</evidence>
<name>A0ABT6CRA6_9SPHN</name>
<dbReference type="RefSeq" id="WP_277280856.1">
    <property type="nucleotide sequence ID" value="NZ_JAROCY010000048.1"/>
</dbReference>
<feature type="region of interest" description="Disordered" evidence="2">
    <location>
        <begin position="134"/>
        <end position="155"/>
    </location>
</feature>
<dbReference type="EMBL" id="JAROCY010000048">
    <property type="protein sequence ID" value="MDF8335835.1"/>
    <property type="molecule type" value="Genomic_DNA"/>
</dbReference>
<evidence type="ECO:0008006" key="5">
    <source>
        <dbReference type="Google" id="ProtNLM"/>
    </source>
</evidence>
<comment type="caution">
    <text evidence="3">The sequence shown here is derived from an EMBL/GenBank/DDBJ whole genome shotgun (WGS) entry which is preliminary data.</text>
</comment>
<accession>A0ABT6CRA6</accession>
<evidence type="ECO:0000256" key="2">
    <source>
        <dbReference type="SAM" id="MobiDB-lite"/>
    </source>
</evidence>
<feature type="coiled-coil region" evidence="1">
    <location>
        <begin position="78"/>
        <end position="112"/>
    </location>
</feature>
<protein>
    <recommendedName>
        <fullName evidence="5">KfrA N-terminal DNA-binding domain-containing protein</fullName>
    </recommendedName>
</protein>
<dbReference type="Proteomes" id="UP001222770">
    <property type="component" value="Unassembled WGS sequence"/>
</dbReference>
<sequence length="155" mass="16831">MGKIDADPRGQSAARSYRAALARLVRGEGRHADHAGRVVRITPASVAREAGRSRNPLYATHRDILDEIEAAAGGPIPARDLAIRFEELEHELSRLRAEARRHGDERRALASENLTLLYRARAAESRLAALLARTDGGHAQPSAQKGTLGSVWNSS</sequence>
<evidence type="ECO:0000256" key="1">
    <source>
        <dbReference type="SAM" id="Coils"/>
    </source>
</evidence>
<gene>
    <name evidence="3" type="ORF">POM99_21760</name>
</gene>
<evidence type="ECO:0000313" key="4">
    <source>
        <dbReference type="Proteomes" id="UP001222770"/>
    </source>
</evidence>
<keyword evidence="1" id="KW-0175">Coiled coil</keyword>
<feature type="compositionally biased region" description="Polar residues" evidence="2">
    <location>
        <begin position="141"/>
        <end position="155"/>
    </location>
</feature>